<evidence type="ECO:0000313" key="4">
    <source>
        <dbReference type="RefSeq" id="XP_021803179.1"/>
    </source>
</evidence>
<dbReference type="GeneID" id="110747260"/>
<dbReference type="InterPro" id="IPR036047">
    <property type="entry name" value="F-box-like_dom_sf"/>
</dbReference>
<dbReference type="Pfam" id="PF03478">
    <property type="entry name" value="Beta-prop_KIB1-4"/>
    <property type="match status" value="1"/>
</dbReference>
<evidence type="ECO:0000313" key="3">
    <source>
        <dbReference type="Proteomes" id="UP000515124"/>
    </source>
</evidence>
<keyword evidence="3" id="KW-1185">Reference proteome</keyword>
<dbReference type="AlphaFoldDB" id="A0A6P5RJM0"/>
<evidence type="ECO:0000259" key="2">
    <source>
        <dbReference type="Pfam" id="PF03478"/>
    </source>
</evidence>
<dbReference type="Gene3D" id="1.20.1280.50">
    <property type="match status" value="1"/>
</dbReference>
<protein>
    <submittedName>
        <fullName evidence="4">F-box protein At2g26160-like isoform X1</fullName>
    </submittedName>
</protein>
<feature type="domain" description="KIB1-4 beta-propeller" evidence="2">
    <location>
        <begin position="72"/>
        <end position="332"/>
    </location>
</feature>
<dbReference type="InterPro" id="IPR001810">
    <property type="entry name" value="F-box_dom"/>
</dbReference>
<gene>
    <name evidence="4" type="primary">LOC110747260</name>
</gene>
<dbReference type="PANTHER" id="PTHR44259:SF108">
    <property type="entry name" value="F-BOX PROTEIN SKIP23-LIKE"/>
    <property type="match status" value="1"/>
</dbReference>
<name>A0A6P5RJM0_PRUAV</name>
<reference evidence="4" key="1">
    <citation type="submission" date="2025-08" db="UniProtKB">
        <authorList>
            <consortium name="RefSeq"/>
        </authorList>
    </citation>
    <scope>IDENTIFICATION</scope>
</reference>
<organism evidence="3 4">
    <name type="scientific">Prunus avium</name>
    <name type="common">Cherry</name>
    <name type="synonym">Cerasus avium</name>
    <dbReference type="NCBI Taxonomy" id="42229"/>
    <lineage>
        <taxon>Eukaryota</taxon>
        <taxon>Viridiplantae</taxon>
        <taxon>Streptophyta</taxon>
        <taxon>Embryophyta</taxon>
        <taxon>Tracheophyta</taxon>
        <taxon>Spermatophyta</taxon>
        <taxon>Magnoliopsida</taxon>
        <taxon>eudicotyledons</taxon>
        <taxon>Gunneridae</taxon>
        <taxon>Pentapetalae</taxon>
        <taxon>rosids</taxon>
        <taxon>fabids</taxon>
        <taxon>Rosales</taxon>
        <taxon>Rosaceae</taxon>
        <taxon>Amygdaloideae</taxon>
        <taxon>Amygdaleae</taxon>
        <taxon>Prunus</taxon>
    </lineage>
</organism>
<dbReference type="Proteomes" id="UP000515124">
    <property type="component" value="Unplaced"/>
</dbReference>
<proteinExistence type="predicted"/>
<evidence type="ECO:0000259" key="1">
    <source>
        <dbReference type="Pfam" id="PF00646"/>
    </source>
</evidence>
<dbReference type="InterPro" id="IPR050942">
    <property type="entry name" value="F-box_BR-signaling"/>
</dbReference>
<feature type="domain" description="F-box" evidence="1">
    <location>
        <begin position="4"/>
        <end position="43"/>
    </location>
</feature>
<dbReference type="PANTHER" id="PTHR44259">
    <property type="entry name" value="OS07G0183000 PROTEIN-RELATED"/>
    <property type="match status" value="1"/>
</dbReference>
<sequence length="367" mass="41378">MADWSDLPRELIVYIAKSMGSLEEFIVFGAVCRSWRSAATKENYFACELPSTRQVPLLMLPKKKSATTCKFHSLTKGKLCELDLSEIEGKMCLSSLGWLLTVSKDLKFSLIHPLNHARIELPDGHPNLPPAFFEAIRKFVLSSSPSWTSNYIVMVHGFSSLAFCRPGENWIKVNLSTPILVDLTYYKGQFYVVDLDGCVSVCEIEDGANQAKLRVVAPNFPKEPFGPMMKSRKLIYLVESAGALLLVLCLSNPKICDSTTGCKVFKVPFSTNGNSWADMEVKNLGNRSLFLCTNSSSISVEASENSRWKANCIYFMNNKHVYLRVDMDMGIFSMDDGQIERPFDKSYNVCYKGRHFETSHLWIEPSF</sequence>
<accession>A0A6P5RJM0</accession>
<dbReference type="RefSeq" id="XP_021803179.1">
    <property type="nucleotide sequence ID" value="XM_021947487.1"/>
</dbReference>
<dbReference type="KEGG" id="pavi:110747260"/>
<dbReference type="InterPro" id="IPR005174">
    <property type="entry name" value="KIB1-4_b-propeller"/>
</dbReference>
<dbReference type="SUPFAM" id="SSF81383">
    <property type="entry name" value="F-box domain"/>
    <property type="match status" value="1"/>
</dbReference>
<dbReference type="Pfam" id="PF00646">
    <property type="entry name" value="F-box"/>
    <property type="match status" value="1"/>
</dbReference>